<reference evidence="2" key="1">
    <citation type="journal article" date="2024" name="Syst. Appl. Microbiol.">
        <title>First single-strain enrichments of Electrothrix cable bacteria, description of E. aestuarii sp. nov. and E. rattekaaiensis sp. nov., and proposal of a cable bacteria taxonomy following the rules of the SeqCode.</title>
        <authorList>
            <person name="Plum-Jensen L.E."/>
            <person name="Schramm A."/>
            <person name="Marshall I.P.G."/>
        </authorList>
    </citation>
    <scope>NUCLEOTIDE SEQUENCE</scope>
    <source>
        <strain evidence="2">Rat1</strain>
    </source>
</reference>
<feature type="domain" description="DUF4143" evidence="1">
    <location>
        <begin position="2"/>
        <end position="85"/>
    </location>
</feature>
<organism evidence="2">
    <name type="scientific">Candidatus Electrothrix aestuarii</name>
    <dbReference type="NCBI Taxonomy" id="3062594"/>
    <lineage>
        <taxon>Bacteria</taxon>
        <taxon>Pseudomonadati</taxon>
        <taxon>Thermodesulfobacteriota</taxon>
        <taxon>Desulfobulbia</taxon>
        <taxon>Desulfobulbales</taxon>
        <taxon>Desulfobulbaceae</taxon>
        <taxon>Candidatus Electrothrix</taxon>
    </lineage>
</organism>
<name>A0AAU8M1M6_9BACT</name>
<evidence type="ECO:0000259" key="1">
    <source>
        <dbReference type="Pfam" id="PF13635"/>
    </source>
</evidence>
<protein>
    <submittedName>
        <fullName evidence="2">DUF4143 domain-containing protein</fullName>
    </submittedName>
</protein>
<dbReference type="PANTHER" id="PTHR43566:SF1">
    <property type="entry name" value="AAA+ ATPASE DOMAIN-CONTAINING PROTEIN"/>
    <property type="match status" value="1"/>
</dbReference>
<evidence type="ECO:0000313" key="2">
    <source>
        <dbReference type="EMBL" id="XCN75401.1"/>
    </source>
</evidence>
<dbReference type="AlphaFoldDB" id="A0AAU8M1M6"/>
<sequence>MKEISKSKKIFFTDTGIRNLQIKNFNIPSLRSDIGPLYENYVFTVLEQDADLLTSNYFYRTQAKTEIDFITVREQQCRLIEVKAGVFDRPVKAMSAFEKKYQGQFAEISKTVINRSCLAWKNGFRFLPAWLL</sequence>
<gene>
    <name evidence="2" type="ORF">Q3M24_05140</name>
</gene>
<dbReference type="KEGG" id="eaj:Q3M24_05140"/>
<accession>A0AAU8M1M6</accession>
<dbReference type="EMBL" id="CP159373">
    <property type="protein sequence ID" value="XCN75401.1"/>
    <property type="molecule type" value="Genomic_DNA"/>
</dbReference>
<proteinExistence type="predicted"/>
<dbReference type="InterPro" id="IPR025420">
    <property type="entry name" value="DUF4143"/>
</dbReference>
<reference evidence="2" key="2">
    <citation type="submission" date="2024-06" db="EMBL/GenBank/DDBJ databases">
        <authorList>
            <person name="Plum-Jensen L.E."/>
            <person name="Schramm A."/>
            <person name="Marshall I.P.G."/>
        </authorList>
    </citation>
    <scope>NUCLEOTIDE SEQUENCE</scope>
    <source>
        <strain evidence="2">Rat1</strain>
    </source>
</reference>
<dbReference type="Pfam" id="PF13635">
    <property type="entry name" value="DUF4143"/>
    <property type="match status" value="1"/>
</dbReference>
<dbReference type="PANTHER" id="PTHR43566">
    <property type="entry name" value="CONSERVED PROTEIN"/>
    <property type="match status" value="1"/>
</dbReference>